<accession>A0A0U2VRJ5</accession>
<organism evidence="1 2">
    <name type="scientific">Myroides odoratimimus</name>
    <dbReference type="NCBI Taxonomy" id="76832"/>
    <lineage>
        <taxon>Bacteria</taxon>
        <taxon>Pseudomonadati</taxon>
        <taxon>Bacteroidota</taxon>
        <taxon>Flavobacteriia</taxon>
        <taxon>Flavobacteriales</taxon>
        <taxon>Flavobacteriaceae</taxon>
        <taxon>Myroides</taxon>
    </lineage>
</organism>
<sequence length="96" mass="11450">MKKLQLLRHSYLSKLQAYWNNLSIKRQRVLLLTAFTLYTLVCLFIVKTSFSSKIKQAISREDQSNIKPVKYLLKRQKIESHSIIKLKYYESRSVIK</sequence>
<evidence type="ECO:0000313" key="1">
    <source>
        <dbReference type="EMBL" id="ALU27988.1"/>
    </source>
</evidence>
<dbReference type="Proteomes" id="UP000069030">
    <property type="component" value="Chromosome"/>
</dbReference>
<name>A0A0U2VRJ5_9FLAO</name>
<dbReference type="GeneID" id="69255880"/>
<gene>
    <name evidence="1" type="ORF">AS202_18335</name>
</gene>
<dbReference type="KEGG" id="mod:AS202_18335"/>
<dbReference type="RefSeq" id="WP_006258121.1">
    <property type="nucleotide sequence ID" value="NZ_BCMQ01000014.1"/>
</dbReference>
<dbReference type="EMBL" id="CP013690">
    <property type="protein sequence ID" value="ALU27988.1"/>
    <property type="molecule type" value="Genomic_DNA"/>
</dbReference>
<protein>
    <submittedName>
        <fullName evidence="1">Uncharacterized protein</fullName>
    </submittedName>
</protein>
<proteinExistence type="predicted"/>
<dbReference type="AlphaFoldDB" id="A0A0U2VRJ5"/>
<reference evidence="1 2" key="1">
    <citation type="journal article" date="2016" name="J. Zhejiang Univ. Sci. B">
        <title>Antibiotic resistance mechanisms of Myroides sp.</title>
        <authorList>
            <person name="Hu S."/>
            <person name="Yuan S."/>
            <person name="Qu H."/>
            <person name="Jiang T."/>
            <person name="Zhou Y."/>
            <person name="Wang M."/>
            <person name="Ming D."/>
        </authorList>
    </citation>
    <scope>NUCLEOTIDE SEQUENCE [LARGE SCALE GENOMIC DNA]</scope>
    <source>
        <strain evidence="1 2">PR63039</strain>
    </source>
</reference>
<evidence type="ECO:0000313" key="2">
    <source>
        <dbReference type="Proteomes" id="UP000069030"/>
    </source>
</evidence>